<dbReference type="InParanoid" id="A0A0G4FG14"/>
<evidence type="ECO:0000256" key="2">
    <source>
        <dbReference type="ARBA" id="ARBA00022692"/>
    </source>
</evidence>
<feature type="transmembrane region" description="Helical" evidence="6">
    <location>
        <begin position="137"/>
        <end position="155"/>
    </location>
</feature>
<feature type="transmembrane region" description="Helical" evidence="6">
    <location>
        <begin position="206"/>
        <end position="226"/>
    </location>
</feature>
<feature type="region of interest" description="Disordered" evidence="5">
    <location>
        <begin position="376"/>
        <end position="410"/>
    </location>
</feature>
<dbReference type="InterPro" id="IPR004853">
    <property type="entry name" value="Sugar_P_trans_dom"/>
</dbReference>
<dbReference type="Proteomes" id="UP000041254">
    <property type="component" value="Unassembled WGS sequence"/>
</dbReference>
<dbReference type="OrthoDB" id="417037at2759"/>
<evidence type="ECO:0000256" key="5">
    <source>
        <dbReference type="SAM" id="MobiDB-lite"/>
    </source>
</evidence>
<keyword evidence="9" id="KW-1185">Reference proteome</keyword>
<feature type="transmembrane region" description="Helical" evidence="6">
    <location>
        <begin position="62"/>
        <end position="82"/>
    </location>
</feature>
<protein>
    <recommendedName>
        <fullName evidence="7">Sugar phosphate transporter domain-containing protein</fullName>
    </recommendedName>
</protein>
<evidence type="ECO:0000313" key="9">
    <source>
        <dbReference type="Proteomes" id="UP000041254"/>
    </source>
</evidence>
<dbReference type="GO" id="GO:0016020">
    <property type="term" value="C:membrane"/>
    <property type="evidence" value="ECO:0007669"/>
    <property type="project" value="UniProtKB-SubCell"/>
</dbReference>
<evidence type="ECO:0000259" key="7">
    <source>
        <dbReference type="Pfam" id="PF03151"/>
    </source>
</evidence>
<name>A0A0G4FG14_VITBC</name>
<feature type="region of interest" description="Disordered" evidence="5">
    <location>
        <begin position="1"/>
        <end position="47"/>
    </location>
</feature>
<feature type="transmembrane region" description="Helical" evidence="6">
    <location>
        <begin position="94"/>
        <end position="116"/>
    </location>
</feature>
<dbReference type="OMA" id="GWKDPTM"/>
<accession>A0A0G4FG14</accession>
<evidence type="ECO:0000256" key="6">
    <source>
        <dbReference type="SAM" id="Phobius"/>
    </source>
</evidence>
<keyword evidence="4 6" id="KW-0472">Membrane</keyword>
<evidence type="ECO:0000256" key="3">
    <source>
        <dbReference type="ARBA" id="ARBA00022989"/>
    </source>
</evidence>
<dbReference type="AlphaFoldDB" id="A0A0G4FG14"/>
<feature type="transmembrane region" description="Helical" evidence="6">
    <location>
        <begin position="262"/>
        <end position="284"/>
    </location>
</feature>
<feature type="transmembrane region" description="Helical" evidence="6">
    <location>
        <begin position="351"/>
        <end position="372"/>
    </location>
</feature>
<feature type="transmembrane region" description="Helical" evidence="6">
    <location>
        <begin position="296"/>
        <end position="315"/>
    </location>
</feature>
<feature type="compositionally biased region" description="Polar residues" evidence="5">
    <location>
        <begin position="393"/>
        <end position="402"/>
    </location>
</feature>
<evidence type="ECO:0000256" key="4">
    <source>
        <dbReference type="ARBA" id="ARBA00023136"/>
    </source>
</evidence>
<feature type="domain" description="Sugar phosphate transporter" evidence="7">
    <location>
        <begin position="70"/>
        <end position="367"/>
    </location>
</feature>
<keyword evidence="2 6" id="KW-0812">Transmembrane</keyword>
<sequence>MDRREQAGVASYEDIDLSSEHPPPADSTAAPERESAPQKNEDEEKEFCLKVPDDHKRRTHSLWAKFLANLLYFGVSLGMTLFNKAVLTTFHFRFINVLLLCQNVLSIAVLEGLKALKLIDYPQWEYKRAWQVLPLSLYNFLRIITGLAGLAYLNIPTNSALLRVGTVFTLMFEYLGFGWTPTATVTISVVLQVVGAFVASWNDMYLTFEGVCFVLLSNVFAAAYLVEMKRDLEAIPHPRPKAKQGGPAGEVYSLMIYQSLTFLPLLMLWVMVTGDVANALHFFTTTLTPRSVEFELCFCFALLLGALLVFSSMVANQYTSPLTVTVTSNVKNISADLSGMALFPDVTITPVYLLGLAVSVVGAVLFSVSNALRVSEDGDSDTRAEGGGEDESNTSASSQDAAQSLFGADV</sequence>
<proteinExistence type="predicted"/>
<dbReference type="EMBL" id="CDMY01000425">
    <property type="protein sequence ID" value="CEM11793.1"/>
    <property type="molecule type" value="Genomic_DNA"/>
</dbReference>
<gene>
    <name evidence="8" type="ORF">Vbra_9118</name>
</gene>
<dbReference type="VEuPathDB" id="CryptoDB:Vbra_9118"/>
<evidence type="ECO:0000313" key="8">
    <source>
        <dbReference type="EMBL" id="CEM11793.1"/>
    </source>
</evidence>
<dbReference type="PANTHER" id="PTHR11132">
    <property type="entry name" value="SOLUTE CARRIER FAMILY 35"/>
    <property type="match status" value="1"/>
</dbReference>
<feature type="compositionally biased region" description="Basic and acidic residues" evidence="5">
    <location>
        <begin position="31"/>
        <end position="47"/>
    </location>
</feature>
<reference evidence="8 9" key="1">
    <citation type="submission" date="2014-11" db="EMBL/GenBank/DDBJ databases">
        <authorList>
            <person name="Zhu J."/>
            <person name="Qi W."/>
            <person name="Song R."/>
        </authorList>
    </citation>
    <scope>NUCLEOTIDE SEQUENCE [LARGE SCALE GENOMIC DNA]</scope>
</reference>
<dbReference type="Pfam" id="PF03151">
    <property type="entry name" value="TPT"/>
    <property type="match status" value="1"/>
</dbReference>
<organism evidence="8 9">
    <name type="scientific">Vitrella brassicaformis (strain CCMP3155)</name>
    <dbReference type="NCBI Taxonomy" id="1169540"/>
    <lineage>
        <taxon>Eukaryota</taxon>
        <taxon>Sar</taxon>
        <taxon>Alveolata</taxon>
        <taxon>Colpodellida</taxon>
        <taxon>Vitrellaceae</taxon>
        <taxon>Vitrella</taxon>
    </lineage>
</organism>
<comment type="subcellular location">
    <subcellularLocation>
        <location evidence="1">Membrane</location>
        <topology evidence="1">Multi-pass membrane protein</topology>
    </subcellularLocation>
</comment>
<dbReference type="InterPro" id="IPR050186">
    <property type="entry name" value="TPT_transporter"/>
</dbReference>
<feature type="transmembrane region" description="Helical" evidence="6">
    <location>
        <begin position="175"/>
        <end position="199"/>
    </location>
</feature>
<keyword evidence="3 6" id="KW-1133">Transmembrane helix</keyword>
<dbReference type="PhylomeDB" id="A0A0G4FG14"/>
<evidence type="ECO:0000256" key="1">
    <source>
        <dbReference type="ARBA" id="ARBA00004141"/>
    </source>
</evidence>
<feature type="compositionally biased region" description="Basic and acidic residues" evidence="5">
    <location>
        <begin position="376"/>
        <end position="386"/>
    </location>
</feature>